<organism evidence="1 2">
    <name type="scientific">Ravibacter arvi</name>
    <dbReference type="NCBI Taxonomy" id="2051041"/>
    <lineage>
        <taxon>Bacteria</taxon>
        <taxon>Pseudomonadati</taxon>
        <taxon>Bacteroidota</taxon>
        <taxon>Cytophagia</taxon>
        <taxon>Cytophagales</taxon>
        <taxon>Spirosomataceae</taxon>
        <taxon>Ravibacter</taxon>
    </lineage>
</organism>
<gene>
    <name evidence="1" type="ORF">GCM10023091_11480</name>
</gene>
<evidence type="ECO:0000313" key="1">
    <source>
        <dbReference type="EMBL" id="GAA4435291.1"/>
    </source>
</evidence>
<sequence>MLQENKPTGAEIFSFPAVLEIVGINPFVQVPHRVLEAIFKRAGKNKGPVSVFGTVNGLAYSQTLVRFRGIWRLYINTKMLADSPRRIGERIEVTIAFNPTVAEVIAPKPFTDALENDPEAKAVFDGLSPHLKKEINRYLAHLKTAESLNRNIVRALNFLKGKERFVGRTLPHSG</sequence>
<name>A0ABP8LUN5_9BACT</name>
<dbReference type="SUPFAM" id="SSF141694">
    <property type="entry name" value="AF2212/PG0164-like"/>
    <property type="match status" value="1"/>
</dbReference>
<dbReference type="InterPro" id="IPR015018">
    <property type="entry name" value="DUF1905"/>
</dbReference>
<dbReference type="Pfam" id="PF13376">
    <property type="entry name" value="OmdA"/>
    <property type="match status" value="1"/>
</dbReference>
<comment type="caution">
    <text evidence="1">The sequence shown here is derived from an EMBL/GenBank/DDBJ whole genome shotgun (WGS) entry which is preliminary data.</text>
</comment>
<accession>A0ABP8LUN5</accession>
<dbReference type="Pfam" id="PF08922">
    <property type="entry name" value="DUF1905"/>
    <property type="match status" value="1"/>
</dbReference>
<reference evidence="2" key="1">
    <citation type="journal article" date="2019" name="Int. J. Syst. Evol. Microbiol.">
        <title>The Global Catalogue of Microorganisms (GCM) 10K type strain sequencing project: providing services to taxonomists for standard genome sequencing and annotation.</title>
        <authorList>
            <consortium name="The Broad Institute Genomics Platform"/>
            <consortium name="The Broad Institute Genome Sequencing Center for Infectious Disease"/>
            <person name="Wu L."/>
            <person name="Ma J."/>
        </authorList>
    </citation>
    <scope>NUCLEOTIDE SEQUENCE [LARGE SCALE GENOMIC DNA]</scope>
    <source>
        <strain evidence="2">JCM 31920</strain>
    </source>
</reference>
<dbReference type="Proteomes" id="UP001501508">
    <property type="component" value="Unassembled WGS sequence"/>
</dbReference>
<evidence type="ECO:0000313" key="2">
    <source>
        <dbReference type="Proteomes" id="UP001501508"/>
    </source>
</evidence>
<protein>
    <submittedName>
        <fullName evidence="1">YdeI/OmpD-associated family protein</fullName>
    </submittedName>
</protein>
<proteinExistence type="predicted"/>
<dbReference type="RefSeq" id="WP_345027169.1">
    <property type="nucleotide sequence ID" value="NZ_BAABEY010000012.1"/>
</dbReference>
<dbReference type="EMBL" id="BAABEY010000012">
    <property type="protein sequence ID" value="GAA4435291.1"/>
    <property type="molecule type" value="Genomic_DNA"/>
</dbReference>
<keyword evidence="2" id="KW-1185">Reference proteome</keyword>